<dbReference type="OrthoDB" id="1044435at2759"/>
<dbReference type="GO" id="GO:0016287">
    <property type="term" value="F:glycerone-phosphate O-acyltransferase activity"/>
    <property type="evidence" value="ECO:0007669"/>
    <property type="project" value="TreeGrafter"/>
</dbReference>
<dbReference type="GO" id="GO:0004366">
    <property type="term" value="F:glycerol-3-phosphate O-acyltransferase activity"/>
    <property type="evidence" value="ECO:0007669"/>
    <property type="project" value="TreeGrafter"/>
</dbReference>
<feature type="domain" description="Phospholipid/glycerol acyltransferase" evidence="3">
    <location>
        <begin position="41"/>
        <end position="170"/>
    </location>
</feature>
<evidence type="ECO:0000256" key="2">
    <source>
        <dbReference type="SAM" id="Phobius"/>
    </source>
</evidence>
<sequence length="586" mass="65891">MSGDLKILHRALRYMSSTAAASFFTEVRVIGGEGVPKDGPIIVTATHHNMMLDPVMLSYTFPYGRILHYWSKASLFVNPIVSYVLYSSGNIPVDRKSKDRKVLLKGTMEALSKGYAVALFPEGTSYTEPRIMQIKDGAAWAALEYTKWMQESPDKKMKPVSVVPAAIVYTNKTKYRSNAVVEFGRPITMDSYIDQFTSEADGAPRAAVKRLTRAIEAALVGTTVNGPDWDTLYTARMARDIMWEGDRSINLDEFVPISQTLVDLFSTPNPTPNFKSVKRCLLEYYSLLQSTKLTNSVLSKLPLPRTLDPNTPTPLPSRLITLLILIRDTFSMLLRLPFFIFPLIMYLPVYFMGRLGAQLVEDEEETQAQNKLVFGLMSMMGMYLLAFFFLWSLFMYTPVGAVLAMATLWVFARYHDSMINDNYEHAKRLLATWRVIMGVWAPKTWDFSLAALAPYKTPVFPKESEFISKPSSSRGSPKLSNVLPPAPDLGPAEPPVQTRPKRRPPSRRIMRHVLRARVEAVKALAEFFEQLRTQSSQNRIRGGMRVKASVHLARLYGGIEVATVKTEGEEAAIVDEEQHEEGVEGG</sequence>
<feature type="transmembrane region" description="Helical" evidence="2">
    <location>
        <begin position="332"/>
        <end position="351"/>
    </location>
</feature>
<feature type="compositionally biased region" description="Basic residues" evidence="1">
    <location>
        <begin position="499"/>
        <end position="508"/>
    </location>
</feature>
<dbReference type="SUPFAM" id="SSF69593">
    <property type="entry name" value="Glycerol-3-phosphate (1)-acyltransferase"/>
    <property type="match status" value="1"/>
</dbReference>
<name>A0A8H6ZFN1_9AGAR</name>
<dbReference type="InterPro" id="IPR002123">
    <property type="entry name" value="Plipid/glycerol_acylTrfase"/>
</dbReference>
<dbReference type="InterPro" id="IPR052744">
    <property type="entry name" value="GPAT/DAPAT"/>
</dbReference>
<dbReference type="GO" id="GO:0008654">
    <property type="term" value="P:phospholipid biosynthetic process"/>
    <property type="evidence" value="ECO:0007669"/>
    <property type="project" value="TreeGrafter"/>
</dbReference>
<dbReference type="Proteomes" id="UP000623467">
    <property type="component" value="Unassembled WGS sequence"/>
</dbReference>
<feature type="transmembrane region" description="Helical" evidence="2">
    <location>
        <begin position="395"/>
        <end position="412"/>
    </location>
</feature>
<evidence type="ECO:0000313" key="4">
    <source>
        <dbReference type="EMBL" id="KAF7376634.1"/>
    </source>
</evidence>
<accession>A0A8H6ZFN1</accession>
<dbReference type="EMBL" id="JACAZH010000001">
    <property type="protein sequence ID" value="KAF7376634.1"/>
    <property type="molecule type" value="Genomic_DNA"/>
</dbReference>
<keyword evidence="2" id="KW-0812">Transmembrane</keyword>
<protein>
    <submittedName>
        <fullName evidence="4">PlsC domain-containing protein</fullName>
    </submittedName>
</protein>
<dbReference type="PANTHER" id="PTHR31605">
    <property type="entry name" value="GLYCEROL-3-PHOSPHATE O-ACYLTRANSFERASE 1"/>
    <property type="match status" value="1"/>
</dbReference>
<dbReference type="SMART" id="SM00563">
    <property type="entry name" value="PlsC"/>
    <property type="match status" value="1"/>
</dbReference>
<feature type="compositionally biased region" description="Pro residues" evidence="1">
    <location>
        <begin position="484"/>
        <end position="494"/>
    </location>
</feature>
<evidence type="ECO:0000259" key="3">
    <source>
        <dbReference type="SMART" id="SM00563"/>
    </source>
</evidence>
<feature type="compositionally biased region" description="Polar residues" evidence="1">
    <location>
        <begin position="469"/>
        <end position="479"/>
    </location>
</feature>
<feature type="region of interest" description="Disordered" evidence="1">
    <location>
        <begin position="466"/>
        <end position="508"/>
    </location>
</feature>
<comment type="caution">
    <text evidence="4">The sequence shown here is derived from an EMBL/GenBank/DDBJ whole genome shotgun (WGS) entry which is preliminary data.</text>
</comment>
<keyword evidence="2" id="KW-0472">Membrane</keyword>
<organism evidence="4 5">
    <name type="scientific">Mycena sanguinolenta</name>
    <dbReference type="NCBI Taxonomy" id="230812"/>
    <lineage>
        <taxon>Eukaryota</taxon>
        <taxon>Fungi</taxon>
        <taxon>Dikarya</taxon>
        <taxon>Basidiomycota</taxon>
        <taxon>Agaricomycotina</taxon>
        <taxon>Agaricomycetes</taxon>
        <taxon>Agaricomycetidae</taxon>
        <taxon>Agaricales</taxon>
        <taxon>Marasmiineae</taxon>
        <taxon>Mycenaceae</taxon>
        <taxon>Mycena</taxon>
    </lineage>
</organism>
<dbReference type="AlphaFoldDB" id="A0A8H6ZFN1"/>
<reference evidence="4" key="1">
    <citation type="submission" date="2020-05" db="EMBL/GenBank/DDBJ databases">
        <title>Mycena genomes resolve the evolution of fungal bioluminescence.</title>
        <authorList>
            <person name="Tsai I.J."/>
        </authorList>
    </citation>
    <scope>NUCLEOTIDE SEQUENCE</scope>
    <source>
        <strain evidence="4">160909Yilan</strain>
    </source>
</reference>
<evidence type="ECO:0000313" key="5">
    <source>
        <dbReference type="Proteomes" id="UP000623467"/>
    </source>
</evidence>
<keyword evidence="2" id="KW-1133">Transmembrane helix</keyword>
<keyword evidence="5" id="KW-1185">Reference proteome</keyword>
<dbReference type="PANTHER" id="PTHR31605:SF0">
    <property type="entry name" value="GLYCEROL-3-PHOSPHATE O-ACYLTRANSFERASE 1"/>
    <property type="match status" value="1"/>
</dbReference>
<gene>
    <name evidence="4" type="ORF">MSAN_00080200</name>
</gene>
<evidence type="ECO:0000256" key="1">
    <source>
        <dbReference type="SAM" id="MobiDB-lite"/>
    </source>
</evidence>
<feature type="transmembrane region" description="Helical" evidence="2">
    <location>
        <begin position="372"/>
        <end position="389"/>
    </location>
</feature>
<dbReference type="Pfam" id="PF01553">
    <property type="entry name" value="Acyltransferase"/>
    <property type="match status" value="1"/>
</dbReference>
<proteinExistence type="predicted"/>
<dbReference type="CDD" id="cd07992">
    <property type="entry name" value="LPLAT_AAK14816-like"/>
    <property type="match status" value="1"/>
</dbReference>